<feature type="chain" id="PRO_5032829623" evidence="2">
    <location>
        <begin position="21"/>
        <end position="157"/>
    </location>
</feature>
<feature type="domain" description="YCII-related" evidence="3">
    <location>
        <begin position="62"/>
        <end position="128"/>
    </location>
</feature>
<comment type="similarity">
    <text evidence="1">Belongs to the YciI family.</text>
</comment>
<protein>
    <submittedName>
        <fullName evidence="4">Uncharacterized protein YciI</fullName>
    </submittedName>
</protein>
<dbReference type="SUPFAM" id="SSF54909">
    <property type="entry name" value="Dimeric alpha+beta barrel"/>
    <property type="match status" value="1"/>
</dbReference>
<dbReference type="Gene3D" id="3.30.70.1060">
    <property type="entry name" value="Dimeric alpha+beta barrel"/>
    <property type="match status" value="1"/>
</dbReference>
<dbReference type="InterPro" id="IPR005545">
    <property type="entry name" value="YCII"/>
</dbReference>
<dbReference type="AlphaFoldDB" id="A0A841HN67"/>
<evidence type="ECO:0000313" key="5">
    <source>
        <dbReference type="Proteomes" id="UP000588068"/>
    </source>
</evidence>
<reference evidence="4 5" key="1">
    <citation type="submission" date="2020-08" db="EMBL/GenBank/DDBJ databases">
        <title>Genomic Encyclopedia of Type Strains, Phase IV (KMG-IV): sequencing the most valuable type-strain genomes for metagenomic binning, comparative biology and taxonomic classification.</title>
        <authorList>
            <person name="Goeker M."/>
        </authorList>
    </citation>
    <scope>NUCLEOTIDE SEQUENCE [LARGE SCALE GENOMIC DNA]</scope>
    <source>
        <strain evidence="4 5">DSM 26723</strain>
    </source>
</reference>
<dbReference type="Pfam" id="PF03795">
    <property type="entry name" value="YCII"/>
    <property type="match status" value="1"/>
</dbReference>
<comment type="caution">
    <text evidence="4">The sequence shown here is derived from an EMBL/GenBank/DDBJ whole genome shotgun (WGS) entry which is preliminary data.</text>
</comment>
<evidence type="ECO:0000259" key="3">
    <source>
        <dbReference type="Pfam" id="PF03795"/>
    </source>
</evidence>
<keyword evidence="5" id="KW-1185">Reference proteome</keyword>
<feature type="signal peptide" evidence="2">
    <location>
        <begin position="1"/>
        <end position="20"/>
    </location>
</feature>
<gene>
    <name evidence="4" type="ORF">HNQ60_002670</name>
</gene>
<dbReference type="EMBL" id="JACHHZ010000003">
    <property type="protein sequence ID" value="MBB6093789.1"/>
    <property type="molecule type" value="Genomic_DNA"/>
</dbReference>
<dbReference type="InterPro" id="IPR011008">
    <property type="entry name" value="Dimeric_a/b-barrel"/>
</dbReference>
<name>A0A841HN67_9GAMM</name>
<keyword evidence="2" id="KW-0732">Signal</keyword>
<accession>A0A841HN67</accession>
<evidence type="ECO:0000256" key="1">
    <source>
        <dbReference type="ARBA" id="ARBA00007689"/>
    </source>
</evidence>
<evidence type="ECO:0000313" key="4">
    <source>
        <dbReference type="EMBL" id="MBB6093789.1"/>
    </source>
</evidence>
<proteinExistence type="inferred from homology"/>
<evidence type="ECO:0000256" key="2">
    <source>
        <dbReference type="SAM" id="SignalP"/>
    </source>
</evidence>
<dbReference type="RefSeq" id="WP_184332500.1">
    <property type="nucleotide sequence ID" value="NZ_JACHHZ010000003.1"/>
</dbReference>
<dbReference type="Proteomes" id="UP000588068">
    <property type="component" value="Unassembled WGS sequence"/>
</dbReference>
<organism evidence="4 5">
    <name type="scientific">Povalibacter uvarum</name>
    <dbReference type="NCBI Taxonomy" id="732238"/>
    <lineage>
        <taxon>Bacteria</taxon>
        <taxon>Pseudomonadati</taxon>
        <taxon>Pseudomonadota</taxon>
        <taxon>Gammaproteobacteria</taxon>
        <taxon>Steroidobacterales</taxon>
        <taxon>Steroidobacteraceae</taxon>
        <taxon>Povalibacter</taxon>
    </lineage>
</organism>
<sequence>MKHHIVAGIASLFLATVLHAADSAAPSPPSVYDPALAAKVGADDYGMHKYVLVILKTGPKPMADTPERKEMFKGHFANMQRLAKEGVLAYAGPLDGVEGRRGIFILAVDGIEAAKQQVATDPVIISGEMVAEYHAHYGSAALMLVNDLHSQVAKKQM</sequence>